<protein>
    <submittedName>
        <fullName evidence="1">Uncharacterized protein</fullName>
    </submittedName>
</protein>
<name>X1DQV4_9ZZZZ</name>
<dbReference type="GO" id="GO:0016020">
    <property type="term" value="C:membrane"/>
    <property type="evidence" value="ECO:0007669"/>
    <property type="project" value="InterPro"/>
</dbReference>
<feature type="non-terminal residue" evidence="1">
    <location>
        <position position="51"/>
    </location>
</feature>
<accession>X1DQV4</accession>
<dbReference type="AlphaFoldDB" id="X1DQV4"/>
<proteinExistence type="predicted"/>
<sequence length="51" mass="5854">MLFTKDLGESIKILSDKMLKKNNLSLYEILNSVDLLITDYSSIYSDFFSDA</sequence>
<reference evidence="1" key="1">
    <citation type="journal article" date="2014" name="Front. Microbiol.">
        <title>High frequency of phylogenetically diverse reductive dehalogenase-homologous genes in deep subseafloor sedimentary metagenomes.</title>
        <authorList>
            <person name="Kawai M."/>
            <person name="Futagami T."/>
            <person name="Toyoda A."/>
            <person name="Takaki Y."/>
            <person name="Nishi S."/>
            <person name="Hori S."/>
            <person name="Arai W."/>
            <person name="Tsubouchi T."/>
            <person name="Morono Y."/>
            <person name="Uchiyama I."/>
            <person name="Ito T."/>
            <person name="Fujiyama A."/>
            <person name="Inagaki F."/>
            <person name="Takami H."/>
        </authorList>
    </citation>
    <scope>NUCLEOTIDE SEQUENCE</scope>
    <source>
        <strain evidence="1">Expedition CK06-06</strain>
    </source>
</reference>
<dbReference type="Pfam" id="PF04464">
    <property type="entry name" value="Glyphos_transf"/>
    <property type="match status" value="1"/>
</dbReference>
<dbReference type="InterPro" id="IPR007554">
    <property type="entry name" value="Glycerophosphate_synth"/>
</dbReference>
<comment type="caution">
    <text evidence="1">The sequence shown here is derived from an EMBL/GenBank/DDBJ whole genome shotgun (WGS) entry which is preliminary data.</text>
</comment>
<dbReference type="InterPro" id="IPR043148">
    <property type="entry name" value="TagF_C"/>
</dbReference>
<gene>
    <name evidence="1" type="ORF">S03H2_09248</name>
</gene>
<dbReference type="GO" id="GO:0047355">
    <property type="term" value="F:CDP-glycerol glycerophosphotransferase activity"/>
    <property type="evidence" value="ECO:0007669"/>
    <property type="project" value="InterPro"/>
</dbReference>
<organism evidence="1">
    <name type="scientific">marine sediment metagenome</name>
    <dbReference type="NCBI Taxonomy" id="412755"/>
    <lineage>
        <taxon>unclassified sequences</taxon>
        <taxon>metagenomes</taxon>
        <taxon>ecological metagenomes</taxon>
    </lineage>
</organism>
<dbReference type="Gene3D" id="3.40.50.12580">
    <property type="match status" value="1"/>
</dbReference>
<dbReference type="EMBL" id="BARU01004658">
    <property type="protein sequence ID" value="GAH22537.1"/>
    <property type="molecule type" value="Genomic_DNA"/>
</dbReference>
<evidence type="ECO:0000313" key="1">
    <source>
        <dbReference type="EMBL" id="GAH22537.1"/>
    </source>
</evidence>